<name>A0A0L0SQ49_ALLM3</name>
<sequence length="247" mass="27269">MTELFIDPENPVSVRDYPLPSTLTTLIFAQSTLHDSVHLPHIKWVGGTLPVLPHVAHFSALVETVNELAQVPHTLPNLVNLEVVRTCESCADALRYIPDRRIKQLDAHVLHPRILAQIMSMTSIKTPGFTTVRLDKADQGVPVDRLDLVNDEQCWMLWYVLQQIVPRDSLLAQATDVPRVIEEIGDAIHALVVVPANMMARRALRGAVPVEVVVGKKVGSNMAKALTAIVRPLTLSGYIRGRVLAEA</sequence>
<evidence type="ECO:0000313" key="2">
    <source>
        <dbReference type="Proteomes" id="UP000054350"/>
    </source>
</evidence>
<dbReference type="EMBL" id="GG745344">
    <property type="protein sequence ID" value="KNE64494.1"/>
    <property type="molecule type" value="Genomic_DNA"/>
</dbReference>
<evidence type="ECO:0000313" key="1">
    <source>
        <dbReference type="EMBL" id="KNE64494.1"/>
    </source>
</evidence>
<organism evidence="1 2">
    <name type="scientific">Allomyces macrogynus (strain ATCC 38327)</name>
    <name type="common">Allomyces javanicus var. macrogynus</name>
    <dbReference type="NCBI Taxonomy" id="578462"/>
    <lineage>
        <taxon>Eukaryota</taxon>
        <taxon>Fungi</taxon>
        <taxon>Fungi incertae sedis</taxon>
        <taxon>Blastocladiomycota</taxon>
        <taxon>Blastocladiomycetes</taxon>
        <taxon>Blastocladiales</taxon>
        <taxon>Blastocladiaceae</taxon>
        <taxon>Allomyces</taxon>
    </lineage>
</organism>
<keyword evidence="2" id="KW-1185">Reference proteome</keyword>
<dbReference type="Proteomes" id="UP000054350">
    <property type="component" value="Unassembled WGS sequence"/>
</dbReference>
<accession>A0A0L0SQ49</accession>
<protein>
    <submittedName>
        <fullName evidence="1">Uncharacterized protein</fullName>
    </submittedName>
</protein>
<gene>
    <name evidence="1" type="ORF">AMAG_09508</name>
</gene>
<reference evidence="1 2" key="1">
    <citation type="submission" date="2009-11" db="EMBL/GenBank/DDBJ databases">
        <title>Annotation of Allomyces macrogynus ATCC 38327.</title>
        <authorList>
            <consortium name="The Broad Institute Genome Sequencing Platform"/>
            <person name="Russ C."/>
            <person name="Cuomo C."/>
            <person name="Burger G."/>
            <person name="Gray M.W."/>
            <person name="Holland P.W.H."/>
            <person name="King N."/>
            <person name="Lang F.B.F."/>
            <person name="Roger A.J."/>
            <person name="Ruiz-Trillo I."/>
            <person name="Young S.K."/>
            <person name="Zeng Q."/>
            <person name="Gargeya S."/>
            <person name="Fitzgerald M."/>
            <person name="Haas B."/>
            <person name="Abouelleil A."/>
            <person name="Alvarado L."/>
            <person name="Arachchi H.M."/>
            <person name="Berlin A."/>
            <person name="Chapman S.B."/>
            <person name="Gearin G."/>
            <person name="Goldberg J."/>
            <person name="Griggs A."/>
            <person name="Gujja S."/>
            <person name="Hansen M."/>
            <person name="Heiman D."/>
            <person name="Howarth C."/>
            <person name="Larimer J."/>
            <person name="Lui A."/>
            <person name="MacDonald P.J.P."/>
            <person name="McCowen C."/>
            <person name="Montmayeur A."/>
            <person name="Murphy C."/>
            <person name="Neiman D."/>
            <person name="Pearson M."/>
            <person name="Priest M."/>
            <person name="Roberts A."/>
            <person name="Saif S."/>
            <person name="Shea T."/>
            <person name="Sisk P."/>
            <person name="Stolte C."/>
            <person name="Sykes S."/>
            <person name="Wortman J."/>
            <person name="Nusbaum C."/>
            <person name="Birren B."/>
        </authorList>
    </citation>
    <scope>NUCLEOTIDE SEQUENCE [LARGE SCALE GENOMIC DNA]</scope>
    <source>
        <strain evidence="1 2">ATCC 38327</strain>
    </source>
</reference>
<reference evidence="2" key="2">
    <citation type="submission" date="2009-11" db="EMBL/GenBank/DDBJ databases">
        <title>The Genome Sequence of Allomyces macrogynus strain ATCC 38327.</title>
        <authorList>
            <consortium name="The Broad Institute Genome Sequencing Platform"/>
            <person name="Russ C."/>
            <person name="Cuomo C."/>
            <person name="Shea T."/>
            <person name="Young S.K."/>
            <person name="Zeng Q."/>
            <person name="Koehrsen M."/>
            <person name="Haas B."/>
            <person name="Borodovsky M."/>
            <person name="Guigo R."/>
            <person name="Alvarado L."/>
            <person name="Berlin A."/>
            <person name="Borenstein D."/>
            <person name="Chen Z."/>
            <person name="Engels R."/>
            <person name="Freedman E."/>
            <person name="Gellesch M."/>
            <person name="Goldberg J."/>
            <person name="Griggs A."/>
            <person name="Gujja S."/>
            <person name="Heiman D."/>
            <person name="Hepburn T."/>
            <person name="Howarth C."/>
            <person name="Jen D."/>
            <person name="Larson L."/>
            <person name="Lewis B."/>
            <person name="Mehta T."/>
            <person name="Park D."/>
            <person name="Pearson M."/>
            <person name="Roberts A."/>
            <person name="Saif S."/>
            <person name="Shenoy N."/>
            <person name="Sisk P."/>
            <person name="Stolte C."/>
            <person name="Sykes S."/>
            <person name="Walk T."/>
            <person name="White J."/>
            <person name="Yandava C."/>
            <person name="Burger G."/>
            <person name="Gray M.W."/>
            <person name="Holland P.W.H."/>
            <person name="King N."/>
            <person name="Lang F.B.F."/>
            <person name="Roger A.J."/>
            <person name="Ruiz-Trillo I."/>
            <person name="Lander E."/>
            <person name="Nusbaum C."/>
        </authorList>
    </citation>
    <scope>NUCLEOTIDE SEQUENCE [LARGE SCALE GENOMIC DNA]</scope>
    <source>
        <strain evidence="2">ATCC 38327</strain>
    </source>
</reference>
<dbReference type="AlphaFoldDB" id="A0A0L0SQ49"/>
<proteinExistence type="predicted"/>
<dbReference type="VEuPathDB" id="FungiDB:AMAG_09508"/>